<keyword evidence="3" id="KW-1185">Reference proteome</keyword>
<evidence type="ECO:0000313" key="2">
    <source>
        <dbReference type="EMBL" id="SSA51918.1"/>
    </source>
</evidence>
<dbReference type="Proteomes" id="UP000245839">
    <property type="component" value="Unassembled WGS sequence"/>
</dbReference>
<dbReference type="PROSITE" id="PS00330">
    <property type="entry name" value="HEMOLYSIN_CALCIUM"/>
    <property type="match status" value="1"/>
</dbReference>
<dbReference type="Gene3D" id="2.150.10.10">
    <property type="entry name" value="Serralysin-like metalloprotease, C-terminal"/>
    <property type="match status" value="1"/>
</dbReference>
<dbReference type="EMBL" id="UETC01000027">
    <property type="protein sequence ID" value="SSA51918.1"/>
    <property type="molecule type" value="Genomic_DNA"/>
</dbReference>
<dbReference type="Proteomes" id="UP000251571">
    <property type="component" value="Unassembled WGS sequence"/>
</dbReference>
<accession>A0A2Y9B8V2</accession>
<evidence type="ECO:0000313" key="1">
    <source>
        <dbReference type="EMBL" id="PWJ09939.1"/>
    </source>
</evidence>
<dbReference type="EMBL" id="QGDJ01000027">
    <property type="protein sequence ID" value="PWJ09939.1"/>
    <property type="molecule type" value="Genomic_DNA"/>
</dbReference>
<evidence type="ECO:0008006" key="5">
    <source>
        <dbReference type="Google" id="ProtNLM"/>
    </source>
</evidence>
<dbReference type="InterPro" id="IPR018511">
    <property type="entry name" value="Hemolysin-typ_Ca-bd_CS"/>
</dbReference>
<sequence>MLADARFLTEAGLPDLDLLSLTQEASGRWRLDGTPDGGQTGMLARFDLRAPAVIEGTEAGERLIGTAAAEDILGLGGNDILISGGGDDLLRGGPGGDFFAFQRLDDGATARIADFGAGDRLALDDRFFGLGDAGISPRALSGAEASAILAAGQAQLNLGAGRLTLDPAGPGGDGPALTIDLGTIIGISDVFLF</sequence>
<gene>
    <name evidence="1" type="ORF">BCF38_12712</name>
    <name evidence="2" type="ORF">SAMN05421539_12712</name>
</gene>
<protein>
    <recommendedName>
        <fullName evidence="5">Hemolysin type calcium-binding protein</fullName>
    </recommendedName>
</protein>
<reference evidence="2 4" key="1">
    <citation type="submission" date="2016-10" db="EMBL/GenBank/DDBJ databases">
        <authorList>
            <person name="Cai Z."/>
        </authorList>
    </citation>
    <scope>NUCLEOTIDE SEQUENCE [LARGE SCALE GENOMIC DNA]</scope>
    <source>
        <strain evidence="2 4">DSM 25227</strain>
    </source>
</reference>
<evidence type="ECO:0000313" key="4">
    <source>
        <dbReference type="Proteomes" id="UP000251571"/>
    </source>
</evidence>
<evidence type="ECO:0000313" key="3">
    <source>
        <dbReference type="Proteomes" id="UP000245839"/>
    </source>
</evidence>
<dbReference type="RefSeq" id="WP_109566590.1">
    <property type="nucleotide sequence ID" value="NZ_QGDJ01000027.1"/>
</dbReference>
<name>A0A2Y9B8V2_9RHOB</name>
<reference evidence="1 3" key="2">
    <citation type="submission" date="2018-03" db="EMBL/GenBank/DDBJ databases">
        <title>Genomic Encyclopedia of Archaeal and Bacterial Type Strains, Phase II (KMG-II): from individual species to whole genera.</title>
        <authorList>
            <person name="Goeker M."/>
        </authorList>
    </citation>
    <scope>NUCLEOTIDE SEQUENCE [LARGE SCALE GENOMIC DNA]</scope>
    <source>
        <strain evidence="1 3">DSM 25227</strain>
    </source>
</reference>
<organism evidence="2 4">
    <name type="scientific">Jannaschia seohaensis</name>
    <dbReference type="NCBI Taxonomy" id="475081"/>
    <lineage>
        <taxon>Bacteria</taxon>
        <taxon>Pseudomonadati</taxon>
        <taxon>Pseudomonadota</taxon>
        <taxon>Alphaproteobacteria</taxon>
        <taxon>Rhodobacterales</taxon>
        <taxon>Roseobacteraceae</taxon>
        <taxon>Jannaschia</taxon>
    </lineage>
</organism>
<proteinExistence type="predicted"/>
<dbReference type="AlphaFoldDB" id="A0A2Y9B8V2"/>
<dbReference type="SUPFAM" id="SSF51120">
    <property type="entry name" value="beta-Roll"/>
    <property type="match status" value="1"/>
</dbReference>
<dbReference type="InterPro" id="IPR011049">
    <property type="entry name" value="Serralysin-like_metalloprot_C"/>
</dbReference>